<protein>
    <submittedName>
        <fullName evidence="2">Uncharacterized protein</fullName>
    </submittedName>
</protein>
<name>A0AA84ZS99_9TREM</name>
<dbReference type="WBParaSite" id="SMRG1_42560.1">
    <property type="protein sequence ID" value="SMRG1_42560.1"/>
    <property type="gene ID" value="SMRG1_42560"/>
</dbReference>
<reference evidence="2" key="1">
    <citation type="submission" date="2023-11" db="UniProtKB">
        <authorList>
            <consortium name="WormBaseParasite"/>
        </authorList>
    </citation>
    <scope>IDENTIFICATION</scope>
</reference>
<evidence type="ECO:0000313" key="1">
    <source>
        <dbReference type="Proteomes" id="UP000050790"/>
    </source>
</evidence>
<sequence length="70" mass="8188">MLNSNHTDGIYCIEHLTNIGYYIYKIGQTSDSNKIQLSLITNNQFDKWNVLLNNGSFTKEFRQFLLDTHC</sequence>
<dbReference type="AlphaFoldDB" id="A0AA84ZS99"/>
<organism evidence="1 2">
    <name type="scientific">Schistosoma margrebowiei</name>
    <dbReference type="NCBI Taxonomy" id="48269"/>
    <lineage>
        <taxon>Eukaryota</taxon>
        <taxon>Metazoa</taxon>
        <taxon>Spiralia</taxon>
        <taxon>Lophotrochozoa</taxon>
        <taxon>Platyhelminthes</taxon>
        <taxon>Trematoda</taxon>
        <taxon>Digenea</taxon>
        <taxon>Strigeidida</taxon>
        <taxon>Schistosomatoidea</taxon>
        <taxon>Schistosomatidae</taxon>
        <taxon>Schistosoma</taxon>
    </lineage>
</organism>
<proteinExistence type="predicted"/>
<accession>A0AA84ZS99</accession>
<dbReference type="Proteomes" id="UP000050790">
    <property type="component" value="Unassembled WGS sequence"/>
</dbReference>
<evidence type="ECO:0000313" key="2">
    <source>
        <dbReference type="WBParaSite" id="SMRG1_42560.1"/>
    </source>
</evidence>